<dbReference type="CDD" id="cd00609">
    <property type="entry name" value="AAT_like"/>
    <property type="match status" value="1"/>
</dbReference>
<dbReference type="InterPro" id="IPR027619">
    <property type="entry name" value="C-S_lyase_PatB-like"/>
</dbReference>
<evidence type="ECO:0000256" key="1">
    <source>
        <dbReference type="ARBA" id="ARBA00001933"/>
    </source>
</evidence>
<evidence type="ECO:0000256" key="2">
    <source>
        <dbReference type="ARBA" id="ARBA00012224"/>
    </source>
</evidence>
<accession>A0A1L8WNY0</accession>
<dbReference type="EMBL" id="JXLB01000008">
    <property type="protein sequence ID" value="OJG82724.1"/>
    <property type="molecule type" value="Genomic_DNA"/>
</dbReference>
<dbReference type="PANTHER" id="PTHR43525:SF1">
    <property type="entry name" value="PROTEIN MALY"/>
    <property type="match status" value="1"/>
</dbReference>
<keyword evidence="8" id="KW-1185">Reference proteome</keyword>
<evidence type="ECO:0000259" key="6">
    <source>
        <dbReference type="Pfam" id="PF00155"/>
    </source>
</evidence>
<dbReference type="InterPro" id="IPR015424">
    <property type="entry name" value="PyrdxlP-dep_Trfase"/>
</dbReference>
<evidence type="ECO:0000313" key="7">
    <source>
        <dbReference type="EMBL" id="OJG82724.1"/>
    </source>
</evidence>
<dbReference type="Pfam" id="PF00155">
    <property type="entry name" value="Aminotran_1_2"/>
    <property type="match status" value="1"/>
</dbReference>
<proteinExistence type="inferred from homology"/>
<evidence type="ECO:0000313" key="8">
    <source>
        <dbReference type="Proteomes" id="UP000182152"/>
    </source>
</evidence>
<dbReference type="GO" id="GO:0008483">
    <property type="term" value="F:transaminase activity"/>
    <property type="evidence" value="ECO:0007669"/>
    <property type="project" value="UniProtKB-KW"/>
</dbReference>
<evidence type="ECO:0000256" key="3">
    <source>
        <dbReference type="ARBA" id="ARBA00022898"/>
    </source>
</evidence>
<dbReference type="InterPro" id="IPR004839">
    <property type="entry name" value="Aminotransferase_I/II_large"/>
</dbReference>
<evidence type="ECO:0000256" key="4">
    <source>
        <dbReference type="ARBA" id="ARBA00023239"/>
    </source>
</evidence>
<keyword evidence="7" id="KW-0032">Aminotransferase</keyword>
<dbReference type="Proteomes" id="UP000182152">
    <property type="component" value="Unassembled WGS sequence"/>
</dbReference>
<dbReference type="OrthoDB" id="9802872at2"/>
<comment type="cofactor">
    <cofactor evidence="1">
        <name>pyridoxal 5'-phosphate</name>
        <dbReference type="ChEBI" id="CHEBI:597326"/>
    </cofactor>
</comment>
<dbReference type="EC" id="4.4.1.13" evidence="2"/>
<dbReference type="InterPro" id="IPR015422">
    <property type="entry name" value="PyrdxlP-dep_Trfase_small"/>
</dbReference>
<dbReference type="Gene3D" id="3.40.640.10">
    <property type="entry name" value="Type I PLP-dependent aspartate aminotransferase-like (Major domain)"/>
    <property type="match status" value="1"/>
</dbReference>
<dbReference type="GO" id="GO:0047804">
    <property type="term" value="F:cysteine-S-conjugate beta-lyase activity"/>
    <property type="evidence" value="ECO:0007669"/>
    <property type="project" value="UniProtKB-EC"/>
</dbReference>
<dbReference type="GO" id="GO:0030170">
    <property type="term" value="F:pyridoxal phosphate binding"/>
    <property type="evidence" value="ECO:0007669"/>
    <property type="project" value="InterPro"/>
</dbReference>
<sequence>MLFDTVIDRKDTYCTQWDFVKDRFGEDDLLPFTISDTDFMVPNEVLETLTKRMKHPIFGYTRWNYDELKKAIQQWYQIRFDAIIEKEWIMYTPTVIYAASAFIQLLSKKGEGVVLQTPAYDAFFKVIQDNGRQVVENQLIYENNCYSIDFINLEKQLAQPENKLLLLCSPHNPTGRAWSQQELEKIVALCQKYTVFLLSDEIHMDILSKGQRHLPATSFHYEKTAVITSGTKTFNFPSLSFAYTLIPNLQLRKAFHQKLKNADGLSSPNIFGMLATMSAYQHCAYWVDELNQYLEKNQQYVKTFIQKNLPRIKIVDREATYLMWLDISEIVSDISILQKKLVSTGKVAIMDGTIYGGNGAQFLRLNIGCPISKLEDGLNRMLKGIKSIKENEGFH</sequence>
<comment type="caution">
    <text evidence="7">The sequence shown here is derived from an EMBL/GenBank/DDBJ whole genome shotgun (WGS) entry which is preliminary data.</text>
</comment>
<dbReference type="SUPFAM" id="SSF53383">
    <property type="entry name" value="PLP-dependent transferases"/>
    <property type="match status" value="1"/>
</dbReference>
<dbReference type="STRING" id="150033.RV14_GL002299"/>
<protein>
    <recommendedName>
        <fullName evidence="2">cysteine-S-conjugate beta-lyase</fullName>
        <ecNumber evidence="2">4.4.1.13</ecNumber>
    </recommendedName>
</protein>
<feature type="domain" description="Aminotransferase class I/classII large" evidence="6">
    <location>
        <begin position="28"/>
        <end position="379"/>
    </location>
</feature>
<comment type="similarity">
    <text evidence="5">Belongs to the class-II pyridoxal-phosphate-dependent aminotransferase family. MalY/PatB cystathionine beta-lyase subfamily.</text>
</comment>
<keyword evidence="7" id="KW-0808">Transferase</keyword>
<organism evidence="7 8">
    <name type="scientific">Enterococcus ratti</name>
    <dbReference type="NCBI Taxonomy" id="150033"/>
    <lineage>
        <taxon>Bacteria</taxon>
        <taxon>Bacillati</taxon>
        <taxon>Bacillota</taxon>
        <taxon>Bacilli</taxon>
        <taxon>Lactobacillales</taxon>
        <taxon>Enterococcaceae</taxon>
        <taxon>Enterococcus</taxon>
    </lineage>
</organism>
<dbReference type="RefSeq" id="WP_071855285.1">
    <property type="nucleotide sequence ID" value="NZ_JXLB01000008.1"/>
</dbReference>
<name>A0A1L8WNY0_9ENTE</name>
<dbReference type="InterPro" id="IPR051798">
    <property type="entry name" value="Class-II_PLP-Dep_Aminotrans"/>
</dbReference>
<dbReference type="NCBIfam" id="TIGR04350">
    <property type="entry name" value="C_S_lyase_PatB"/>
    <property type="match status" value="1"/>
</dbReference>
<keyword evidence="4" id="KW-0456">Lyase</keyword>
<keyword evidence="3" id="KW-0663">Pyridoxal phosphate</keyword>
<reference evidence="7 8" key="1">
    <citation type="submission" date="2014-12" db="EMBL/GenBank/DDBJ databases">
        <title>Draft genome sequences of 29 type strains of Enterococci.</title>
        <authorList>
            <person name="Zhong Z."/>
            <person name="Sun Z."/>
            <person name="Liu W."/>
            <person name="Zhang W."/>
            <person name="Zhang H."/>
        </authorList>
    </citation>
    <scope>NUCLEOTIDE SEQUENCE [LARGE SCALE GENOMIC DNA]</scope>
    <source>
        <strain evidence="7 8">DSM 15687</strain>
    </source>
</reference>
<dbReference type="Gene3D" id="3.90.1150.10">
    <property type="entry name" value="Aspartate Aminotransferase, domain 1"/>
    <property type="match status" value="1"/>
</dbReference>
<dbReference type="PANTHER" id="PTHR43525">
    <property type="entry name" value="PROTEIN MALY"/>
    <property type="match status" value="1"/>
</dbReference>
<dbReference type="AlphaFoldDB" id="A0A1L8WNY0"/>
<dbReference type="InterPro" id="IPR015421">
    <property type="entry name" value="PyrdxlP-dep_Trfase_major"/>
</dbReference>
<gene>
    <name evidence="7" type="ORF">RV14_GL002299</name>
</gene>
<evidence type="ECO:0000256" key="5">
    <source>
        <dbReference type="ARBA" id="ARBA00037974"/>
    </source>
</evidence>